<reference evidence="5 6" key="1">
    <citation type="submission" date="2018-07" db="EMBL/GenBank/DDBJ databases">
        <title>Genomic Encyclopedia of Type Strains, Phase III (KMG-III): the genomes of soil and plant-associated and newly described type strains.</title>
        <authorList>
            <person name="Whitman W."/>
        </authorList>
    </citation>
    <scope>NUCLEOTIDE SEQUENCE [LARGE SCALE GENOMIC DNA]</scope>
    <source>
        <strain evidence="5 6">CECT 7731</strain>
    </source>
</reference>
<comment type="similarity">
    <text evidence="1">Belongs to the HpcH/HpaI aldolase family.</text>
</comment>
<keyword evidence="3" id="KW-0456">Lyase</keyword>
<dbReference type="GO" id="GO:0016832">
    <property type="term" value="F:aldehyde-lyase activity"/>
    <property type="evidence" value="ECO:0007669"/>
    <property type="project" value="TreeGrafter"/>
</dbReference>
<sequence length="247" mass="27345">MNLKASVWLTEPSSAAVDIAKIAGYEIVVLDVEHGLFDLAAMDWIIPFIRSRGMKVIVKVLGPERGPIQQALDFGANAVAIPHIESAEHAARVCGYAKFPPLGDRSFAGGRTSNYVGFTDEWVKEQDSEYQCFPMIEDGSAFDSIDEILALDCVDGIFIGPSDLSLRRERGAYSVTEEDLDDIRYLARAAQKVNKPWILPAWSEAEQRLAIEENAAVVILNMQYGALLQGFTNALDKFKKFGLEEKK</sequence>
<dbReference type="AlphaFoldDB" id="A0A368ZSC2"/>
<dbReference type="Gene3D" id="3.20.20.60">
    <property type="entry name" value="Phosphoenolpyruvate-binding domains"/>
    <property type="match status" value="1"/>
</dbReference>
<evidence type="ECO:0000256" key="3">
    <source>
        <dbReference type="ARBA" id="ARBA00023239"/>
    </source>
</evidence>
<proteinExistence type="inferred from homology"/>
<evidence type="ECO:0000259" key="4">
    <source>
        <dbReference type="Pfam" id="PF03328"/>
    </source>
</evidence>
<dbReference type="InterPro" id="IPR015813">
    <property type="entry name" value="Pyrv/PenolPyrv_kinase-like_dom"/>
</dbReference>
<dbReference type="InterPro" id="IPR005000">
    <property type="entry name" value="Aldolase/citrate-lyase_domain"/>
</dbReference>
<dbReference type="EMBL" id="QPJQ01000026">
    <property type="protein sequence ID" value="RCW99648.1"/>
    <property type="molecule type" value="Genomic_DNA"/>
</dbReference>
<dbReference type="InterPro" id="IPR050251">
    <property type="entry name" value="HpcH-HpaI_aldolase"/>
</dbReference>
<dbReference type="InterPro" id="IPR040442">
    <property type="entry name" value="Pyrv_kinase-like_dom_sf"/>
</dbReference>
<dbReference type="PANTHER" id="PTHR30502">
    <property type="entry name" value="2-KETO-3-DEOXY-L-RHAMNONATE ALDOLASE"/>
    <property type="match status" value="1"/>
</dbReference>
<dbReference type="GO" id="GO:0005737">
    <property type="term" value="C:cytoplasm"/>
    <property type="evidence" value="ECO:0007669"/>
    <property type="project" value="TreeGrafter"/>
</dbReference>
<name>A0A368ZSC2_9GAMM</name>
<keyword evidence="2" id="KW-0479">Metal-binding</keyword>
<evidence type="ECO:0000313" key="6">
    <source>
        <dbReference type="Proteomes" id="UP000253506"/>
    </source>
</evidence>
<accession>A0A368ZSC2</accession>
<gene>
    <name evidence="5" type="ORF">DFP77_12639</name>
</gene>
<dbReference type="OrthoDB" id="86160at2"/>
<evidence type="ECO:0000256" key="1">
    <source>
        <dbReference type="ARBA" id="ARBA00005568"/>
    </source>
</evidence>
<feature type="domain" description="HpcH/HpaI aldolase/citrate lyase" evidence="4">
    <location>
        <begin position="6"/>
        <end position="167"/>
    </location>
</feature>
<dbReference type="RefSeq" id="WP_114412759.1">
    <property type="nucleotide sequence ID" value="NZ_QPJQ01000026.1"/>
</dbReference>
<dbReference type="Pfam" id="PF03328">
    <property type="entry name" value="HpcH_HpaI"/>
    <property type="match status" value="1"/>
</dbReference>
<dbReference type="PANTHER" id="PTHR30502:SF0">
    <property type="entry name" value="PHOSPHOENOLPYRUVATE CARBOXYLASE FAMILY PROTEIN"/>
    <property type="match status" value="1"/>
</dbReference>
<protein>
    <submittedName>
        <fullName evidence="5">4-hydroxy-2-oxoheptanedioate aldolase</fullName>
    </submittedName>
</protein>
<comment type="caution">
    <text evidence="5">The sequence shown here is derived from an EMBL/GenBank/DDBJ whole genome shotgun (WGS) entry which is preliminary data.</text>
</comment>
<dbReference type="SUPFAM" id="SSF51621">
    <property type="entry name" value="Phosphoenolpyruvate/pyruvate domain"/>
    <property type="match status" value="1"/>
</dbReference>
<evidence type="ECO:0000256" key="2">
    <source>
        <dbReference type="ARBA" id="ARBA00022723"/>
    </source>
</evidence>
<dbReference type="GO" id="GO:0046872">
    <property type="term" value="F:metal ion binding"/>
    <property type="evidence" value="ECO:0007669"/>
    <property type="project" value="UniProtKB-KW"/>
</dbReference>
<evidence type="ECO:0000313" key="5">
    <source>
        <dbReference type="EMBL" id="RCW99648.1"/>
    </source>
</evidence>
<organism evidence="5 6">
    <name type="scientific">Marinomonas foliarum</name>
    <dbReference type="NCBI Taxonomy" id="491950"/>
    <lineage>
        <taxon>Bacteria</taxon>
        <taxon>Pseudomonadati</taxon>
        <taxon>Pseudomonadota</taxon>
        <taxon>Gammaproteobacteria</taxon>
        <taxon>Oceanospirillales</taxon>
        <taxon>Oceanospirillaceae</taxon>
        <taxon>Marinomonas</taxon>
    </lineage>
</organism>
<dbReference type="Proteomes" id="UP000253506">
    <property type="component" value="Unassembled WGS sequence"/>
</dbReference>